<feature type="transmembrane region" description="Helical" evidence="8">
    <location>
        <begin position="619"/>
        <end position="648"/>
    </location>
</feature>
<keyword evidence="6 8" id="KW-0472">Membrane</keyword>
<dbReference type="InterPro" id="IPR011014">
    <property type="entry name" value="MscS_channel_TM-2"/>
</dbReference>
<dbReference type="InterPro" id="IPR010920">
    <property type="entry name" value="LSM_dom_sf"/>
</dbReference>
<evidence type="ECO:0000256" key="5">
    <source>
        <dbReference type="ARBA" id="ARBA00022989"/>
    </source>
</evidence>
<sequence length="864" mass="93258">MRIPRFVPAVLFRLLLVSWLAAGLLPSKATLAQEAQPAPATAAAPAPDAADPLATLNQTIDKARRQLNSFADLAGKAATDDGRLVDLKAKVDDLGRTVLKSTVSLRPRLEEISQRLTELGDPPKEGQPPEAREVTEERNRLTDERGRINAITGDAENLSVDASALANRITEMRRKLFTDTLTRRSVFTPDMLDEASAALFDEIDNLSRATTSWINFVWRVKQLQLFFAVALSLVAALVLLSGGYRMVGFMIRRQPTEPDPPYISRLSVAFWSTLLSALVLGSFLGACYFFLDTFNVLRPDIAPILSAALSVIGLVYFVWRLSHAVFSPFAPNWRLVRVSNSGARGLVAAIVAMTVVNGFDYLLSAISVALGSPVVLTVAKSLIASVVIGFILVAMTFSRPLLADDGDPDAPGKPWPRLAAGLLRFAGCGLILAALVGYVGLARFVSTQITLTGAVLVTMYIGILSGKAVSRQNSFGGTLVGQYFRRRFKLDPIGLDQLGLAAGFGIYLLALLTGIPLILLSWGFQVRDLQLWAYRLFTEITIGNISISLVGILSGVLLFVAGLFGTRWFQRWLDGSIMARSHVDAGVRNSVKTGVGYLGVALAGLIGISAAGIDLSSLALVAGALSLGIGFGLQNIVSNFVSGLILLVERPFKVGDWVVTGTTEGFVRRISVRATEIETFQHQSIIVPNSELINASVGNWTHRNRLGRVEIPVSVSYDSEPHEVMQILLDLANSHPLVLHNPEPSVAFMAFGPFSLDFELRLYLADLFNGTQVRNDIRIGILEKFKEKGIVIPMPQRNLNVTLEGEGGLIEKVLAAEAKGGEEVHGRDRIAGRGRAAAAKADADGDAGHENPSPEGADRDRNKA</sequence>
<dbReference type="AlphaFoldDB" id="A0A7W6J9A6"/>
<evidence type="ECO:0000256" key="4">
    <source>
        <dbReference type="ARBA" id="ARBA00022692"/>
    </source>
</evidence>
<dbReference type="EMBL" id="JACIEZ010000016">
    <property type="protein sequence ID" value="MBB4067185.1"/>
    <property type="molecule type" value="Genomic_DNA"/>
</dbReference>
<feature type="compositionally biased region" description="Basic and acidic residues" evidence="7">
    <location>
        <begin position="821"/>
        <end position="831"/>
    </location>
</feature>
<dbReference type="InterPro" id="IPR052702">
    <property type="entry name" value="MscS-like_channel"/>
</dbReference>
<organism evidence="11 12">
    <name type="scientific">Gellertiella hungarica</name>
    <dbReference type="NCBI Taxonomy" id="1572859"/>
    <lineage>
        <taxon>Bacteria</taxon>
        <taxon>Pseudomonadati</taxon>
        <taxon>Pseudomonadota</taxon>
        <taxon>Alphaproteobacteria</taxon>
        <taxon>Hyphomicrobiales</taxon>
        <taxon>Rhizobiaceae</taxon>
        <taxon>Gellertiella</taxon>
    </lineage>
</organism>
<dbReference type="InterPro" id="IPR006686">
    <property type="entry name" value="MscS_channel_CS"/>
</dbReference>
<proteinExistence type="inferred from homology"/>
<evidence type="ECO:0000256" key="1">
    <source>
        <dbReference type="ARBA" id="ARBA00004651"/>
    </source>
</evidence>
<feature type="transmembrane region" description="Helical" evidence="8">
    <location>
        <begin position="303"/>
        <end position="322"/>
    </location>
</feature>
<feature type="transmembrane region" description="Helical" evidence="8">
    <location>
        <begin position="445"/>
        <end position="464"/>
    </location>
</feature>
<accession>A0A7W6J9A6</accession>
<feature type="transmembrane region" description="Helical" evidence="8">
    <location>
        <begin position="595"/>
        <end position="613"/>
    </location>
</feature>
<comment type="similarity">
    <text evidence="2">Belongs to the MscS (TC 1.A.23) family.</text>
</comment>
<evidence type="ECO:0000259" key="10">
    <source>
        <dbReference type="Pfam" id="PF21082"/>
    </source>
</evidence>
<dbReference type="Pfam" id="PF21082">
    <property type="entry name" value="MS_channel_3rd"/>
    <property type="match status" value="1"/>
</dbReference>
<evidence type="ECO:0000313" key="12">
    <source>
        <dbReference type="Proteomes" id="UP000528286"/>
    </source>
</evidence>
<feature type="region of interest" description="Disordered" evidence="7">
    <location>
        <begin position="821"/>
        <end position="864"/>
    </location>
</feature>
<dbReference type="SUPFAM" id="SSF50182">
    <property type="entry name" value="Sm-like ribonucleoproteins"/>
    <property type="match status" value="1"/>
</dbReference>
<dbReference type="Gene3D" id="2.30.30.60">
    <property type="match status" value="1"/>
</dbReference>
<dbReference type="InterPro" id="IPR006685">
    <property type="entry name" value="MscS_channel_2nd"/>
</dbReference>
<feature type="transmembrane region" description="Helical" evidence="8">
    <location>
        <begin position="225"/>
        <end position="247"/>
    </location>
</feature>
<feature type="compositionally biased region" description="Basic and acidic residues" evidence="7">
    <location>
        <begin position="130"/>
        <end position="141"/>
    </location>
</feature>
<dbReference type="RefSeq" id="WP_183368425.1">
    <property type="nucleotide sequence ID" value="NZ_JACIEZ010000016.1"/>
</dbReference>
<reference evidence="11 12" key="1">
    <citation type="submission" date="2020-08" db="EMBL/GenBank/DDBJ databases">
        <title>Genomic Encyclopedia of Type Strains, Phase IV (KMG-IV): sequencing the most valuable type-strain genomes for metagenomic binning, comparative biology and taxonomic classification.</title>
        <authorList>
            <person name="Goeker M."/>
        </authorList>
    </citation>
    <scope>NUCLEOTIDE SEQUENCE [LARGE SCALE GENOMIC DNA]</scope>
    <source>
        <strain evidence="11 12">DSM 29853</strain>
    </source>
</reference>
<dbReference type="InterPro" id="IPR023408">
    <property type="entry name" value="MscS_beta-dom_sf"/>
</dbReference>
<dbReference type="Gene3D" id="1.10.287.1260">
    <property type="match status" value="1"/>
</dbReference>
<keyword evidence="5 8" id="KW-1133">Transmembrane helix</keyword>
<keyword evidence="12" id="KW-1185">Reference proteome</keyword>
<evidence type="ECO:0000256" key="7">
    <source>
        <dbReference type="SAM" id="MobiDB-lite"/>
    </source>
</evidence>
<evidence type="ECO:0000256" key="3">
    <source>
        <dbReference type="ARBA" id="ARBA00022475"/>
    </source>
</evidence>
<feature type="transmembrane region" description="Helical" evidence="8">
    <location>
        <begin position="542"/>
        <end position="564"/>
    </location>
</feature>
<dbReference type="InterPro" id="IPR011066">
    <property type="entry name" value="MscS_channel_C_sf"/>
</dbReference>
<gene>
    <name evidence="11" type="ORF">GGR23_004416</name>
</gene>
<evidence type="ECO:0000256" key="8">
    <source>
        <dbReference type="SAM" id="Phobius"/>
    </source>
</evidence>
<dbReference type="GO" id="GO:0005886">
    <property type="term" value="C:plasma membrane"/>
    <property type="evidence" value="ECO:0007669"/>
    <property type="project" value="UniProtKB-SubCell"/>
</dbReference>
<feature type="region of interest" description="Disordered" evidence="7">
    <location>
        <begin position="117"/>
        <end position="141"/>
    </location>
</feature>
<keyword evidence="4 8" id="KW-0812">Transmembrane</keyword>
<evidence type="ECO:0000259" key="9">
    <source>
        <dbReference type="Pfam" id="PF00924"/>
    </source>
</evidence>
<protein>
    <submittedName>
        <fullName evidence="11">Small-conductance mechanosensitive channel</fullName>
    </submittedName>
</protein>
<feature type="domain" description="Mechanosensitive ion channel MscS" evidence="9">
    <location>
        <begin position="635"/>
        <end position="702"/>
    </location>
</feature>
<comment type="caution">
    <text evidence="11">The sequence shown here is derived from an EMBL/GenBank/DDBJ whole genome shotgun (WGS) entry which is preliminary data.</text>
</comment>
<name>A0A7W6J9A6_9HYPH</name>
<feature type="transmembrane region" description="Helical" evidence="8">
    <location>
        <begin position="268"/>
        <end position="291"/>
    </location>
</feature>
<dbReference type="PANTHER" id="PTHR30347">
    <property type="entry name" value="POTASSIUM CHANNEL RELATED"/>
    <property type="match status" value="1"/>
</dbReference>
<dbReference type="Proteomes" id="UP000528286">
    <property type="component" value="Unassembled WGS sequence"/>
</dbReference>
<dbReference type="PANTHER" id="PTHR30347:SF9">
    <property type="entry name" value="MINICONDUCTANCE MECHANOSENSITIVE CHANNEL MSCM"/>
    <property type="match status" value="1"/>
</dbReference>
<feature type="domain" description="Mechanosensitive ion channel MscS C-terminal" evidence="10">
    <location>
        <begin position="709"/>
        <end position="792"/>
    </location>
</feature>
<feature type="transmembrane region" description="Helical" evidence="8">
    <location>
        <begin position="498"/>
        <end position="522"/>
    </location>
</feature>
<dbReference type="PROSITE" id="PS01246">
    <property type="entry name" value="UPF0003"/>
    <property type="match status" value="1"/>
</dbReference>
<feature type="transmembrane region" description="Helical" evidence="8">
    <location>
        <begin position="343"/>
        <end position="363"/>
    </location>
</feature>
<feature type="transmembrane region" description="Helical" evidence="8">
    <location>
        <begin position="418"/>
        <end position="439"/>
    </location>
</feature>
<evidence type="ECO:0000256" key="6">
    <source>
        <dbReference type="ARBA" id="ARBA00023136"/>
    </source>
</evidence>
<dbReference type="SUPFAM" id="SSF82861">
    <property type="entry name" value="Mechanosensitive channel protein MscS (YggB), transmembrane region"/>
    <property type="match status" value="1"/>
</dbReference>
<evidence type="ECO:0000256" key="2">
    <source>
        <dbReference type="ARBA" id="ARBA00008017"/>
    </source>
</evidence>
<dbReference type="SUPFAM" id="SSF82689">
    <property type="entry name" value="Mechanosensitive channel protein MscS (YggB), C-terminal domain"/>
    <property type="match status" value="1"/>
</dbReference>
<keyword evidence="3" id="KW-1003">Cell membrane</keyword>
<dbReference type="Gene3D" id="3.30.70.100">
    <property type="match status" value="1"/>
</dbReference>
<evidence type="ECO:0000313" key="11">
    <source>
        <dbReference type="EMBL" id="MBB4067185.1"/>
    </source>
</evidence>
<dbReference type="GO" id="GO:0008381">
    <property type="term" value="F:mechanosensitive monoatomic ion channel activity"/>
    <property type="evidence" value="ECO:0007669"/>
    <property type="project" value="UniProtKB-ARBA"/>
</dbReference>
<dbReference type="InterPro" id="IPR049278">
    <property type="entry name" value="MS_channel_C"/>
</dbReference>
<dbReference type="Pfam" id="PF00924">
    <property type="entry name" value="MS_channel_2nd"/>
    <property type="match status" value="1"/>
</dbReference>
<feature type="transmembrane region" description="Helical" evidence="8">
    <location>
        <begin position="375"/>
        <end position="397"/>
    </location>
</feature>
<comment type="subcellular location">
    <subcellularLocation>
        <location evidence="1">Cell membrane</location>
        <topology evidence="1">Multi-pass membrane protein</topology>
    </subcellularLocation>
</comment>